<evidence type="ECO:0000313" key="3">
    <source>
        <dbReference type="Proteomes" id="UP000008281"/>
    </source>
</evidence>
<dbReference type="KEGG" id="crq:GCK72_003097"/>
<name>E3N028_CAERE</name>
<dbReference type="CTD" id="9800615"/>
<dbReference type="Proteomes" id="UP000008281">
    <property type="component" value="Unassembled WGS sequence"/>
</dbReference>
<dbReference type="HOGENOM" id="CLU_1697170_0_0_1"/>
<evidence type="ECO:0000256" key="1">
    <source>
        <dbReference type="SAM" id="Phobius"/>
    </source>
</evidence>
<keyword evidence="3" id="KW-1185">Reference proteome</keyword>
<accession>E3N028</accession>
<keyword evidence="1" id="KW-0812">Transmembrane</keyword>
<gene>
    <name evidence="2" type="ORF">CRE_08470</name>
</gene>
<keyword evidence="1" id="KW-0472">Membrane</keyword>
<evidence type="ECO:0000313" key="2">
    <source>
        <dbReference type="EMBL" id="EFP13213.1"/>
    </source>
</evidence>
<dbReference type="RefSeq" id="XP_003098274.2">
    <property type="nucleotide sequence ID" value="XM_003098226.2"/>
</dbReference>
<dbReference type="GeneID" id="9800615"/>
<feature type="transmembrane region" description="Helical" evidence="1">
    <location>
        <begin position="126"/>
        <end position="150"/>
    </location>
</feature>
<dbReference type="AlphaFoldDB" id="E3N028"/>
<dbReference type="CDD" id="cd12087">
    <property type="entry name" value="TM_EGFR-like"/>
    <property type="match status" value="1"/>
</dbReference>
<organism evidence="3">
    <name type="scientific">Caenorhabditis remanei</name>
    <name type="common">Caenorhabditis vulgaris</name>
    <dbReference type="NCBI Taxonomy" id="31234"/>
    <lineage>
        <taxon>Eukaryota</taxon>
        <taxon>Metazoa</taxon>
        <taxon>Ecdysozoa</taxon>
        <taxon>Nematoda</taxon>
        <taxon>Chromadorea</taxon>
        <taxon>Rhabditida</taxon>
        <taxon>Rhabditina</taxon>
        <taxon>Rhabditomorpha</taxon>
        <taxon>Rhabditoidea</taxon>
        <taxon>Rhabditidae</taxon>
        <taxon>Peloderinae</taxon>
        <taxon>Caenorhabditis</taxon>
    </lineage>
</organism>
<dbReference type="EMBL" id="DS268503">
    <property type="protein sequence ID" value="EFP13213.1"/>
    <property type="molecule type" value="Genomic_DNA"/>
</dbReference>
<proteinExistence type="predicted"/>
<reference evidence="2" key="1">
    <citation type="submission" date="2007-07" db="EMBL/GenBank/DDBJ databases">
        <title>PCAP assembly of the Caenorhabditis remanei genome.</title>
        <authorList>
            <consortium name="The Caenorhabditis remanei Sequencing Consortium"/>
            <person name="Wilson R.K."/>
        </authorList>
    </citation>
    <scope>NUCLEOTIDE SEQUENCE [LARGE SCALE GENOMIC DNA]</scope>
    <source>
        <strain evidence="2">PB4641</strain>
    </source>
</reference>
<protein>
    <submittedName>
        <fullName evidence="2">Uncharacterized protein</fullName>
    </submittedName>
</protein>
<sequence>MQSMSQAQLQQILWMSLLQHKDNRPPISDIVAPEDFHKDEKFILNKYPRVAQVLLENDFVFGILEAFLEIEKNLPEDERKEFWKGMDPLCNAFMKAPAYINGNKKHNGYKICCEMADYCSFYKQTWFFIVCGAVGFLLLVAIAGVIFFIIRRKNKKNGGGNTKKGGNKA</sequence>
<dbReference type="InParanoid" id="E3N028"/>
<keyword evidence="1" id="KW-1133">Transmembrane helix</keyword>